<comment type="caution">
    <text evidence="8">The sequence shown here is derived from an EMBL/GenBank/DDBJ whole genome shotgun (WGS) entry which is preliminary data.</text>
</comment>
<dbReference type="PANTHER" id="PTHR33057:SF70">
    <property type="entry name" value="TRANSCRIPTION REPRESSOR-RELATED"/>
    <property type="match status" value="1"/>
</dbReference>
<feature type="compositionally biased region" description="Polar residues" evidence="6">
    <location>
        <begin position="804"/>
        <end position="816"/>
    </location>
</feature>
<dbReference type="OrthoDB" id="1928390at2759"/>
<evidence type="ECO:0000256" key="4">
    <source>
        <dbReference type="ARBA" id="ARBA00023163"/>
    </source>
</evidence>
<dbReference type="GO" id="GO:0005634">
    <property type="term" value="C:nucleus"/>
    <property type="evidence" value="ECO:0007669"/>
    <property type="project" value="UniProtKB-SubCell"/>
</dbReference>
<keyword evidence="4" id="KW-0804">Transcription</keyword>
<evidence type="ECO:0000313" key="8">
    <source>
        <dbReference type="EMBL" id="KAH7283190.1"/>
    </source>
</evidence>
<accession>A0A8T2QHW8</accession>
<evidence type="ECO:0000256" key="6">
    <source>
        <dbReference type="SAM" id="MobiDB-lite"/>
    </source>
</evidence>
<keyword evidence="5" id="KW-0539">Nucleus</keyword>
<name>A0A8T2QHW8_CERRI</name>
<sequence length="893" mass="99061">MAKKGTGLRVWFRKLSIKRFNGGSAQHNRKSSCHSPQASDSSSTKDDHGFDHGMLITSPYHSLGSDNANSLRSPHHNSSGVAFPSSLPSRRTLPAFHAPRRHSFAAILPATRIYLASPPASSGRRRRFRASMNSRFQNLHPIAVLLSPIERKAEKPHAASPAAAIAESPSLQSIATASPTSILSPPIISPAQSHGFLFRSPLHPLGCHSVAKSINKRSPTKAIRSRNGSRTKERFIGISSRKEECFISTSRHHLSASKTVQAHLQCAKTTENSNAYGRISNTLISDRQSALIVDCGCKSTLSSSFRKTKRTLQGCGPCNIRSSGGLPLAHERNYEHTLKKLNRRARREAHGNVDGHSSLPSTTPSCIRRLDGTCISVAEKSRFGNDIPLKTRRQSPNGKRKSDVVESFAPIKPPNSQNPGSVRASISVHGGEIKENKFNKSDKGLGGGGVSEYANTERNSDKHRSNAPLRDANSTSRDLQTLMWEKDFSSFTSEDTFFSSYERSRPSFSSNSSSECIDKRRLITHTNPALNYMGTLSSKIAGANARDSYGFADIGKSLQHDPDHALVDVRRSPQHDIMSPSNPFEAVSFNEFNLNHHRWKTVAAFRGGMRTPVNSSIVEIPFRKDSKCGVKHSTNPLIGIMEAASCEEGDTSASRDDKPDRKEFTPYFRSTQARKRSISSPEYICNSHSDYYGSGRAQSVRTTRTRKKSGKDACQGSMEKDSARMRRRAQSQTKWRLRGQRVDRHSWLRSGPEDVINIKPYPNEDDEVSSEMRISREQHPESSVLASAIYVHSELENHRGDEGVSNQHSDGDAQSSFDEKSRLTDSVPVVKQSRDPLVDFRDSMMDMVIERQIYTVEDLSELLRCFLTLNPSEHHDTIVRAFTQVWGSIFGAD</sequence>
<dbReference type="EMBL" id="CM035440">
    <property type="protein sequence ID" value="KAH7283190.1"/>
    <property type="molecule type" value="Genomic_DNA"/>
</dbReference>
<feature type="region of interest" description="Disordered" evidence="6">
    <location>
        <begin position="798"/>
        <end position="826"/>
    </location>
</feature>
<evidence type="ECO:0000256" key="1">
    <source>
        <dbReference type="ARBA" id="ARBA00004123"/>
    </source>
</evidence>
<feature type="region of interest" description="Disordered" evidence="6">
    <location>
        <begin position="695"/>
        <end position="738"/>
    </location>
</feature>
<dbReference type="AlphaFoldDB" id="A0A8T2QHW8"/>
<evidence type="ECO:0000256" key="5">
    <source>
        <dbReference type="ARBA" id="ARBA00023242"/>
    </source>
</evidence>
<keyword evidence="9" id="KW-1185">Reference proteome</keyword>
<comment type="subcellular location">
    <subcellularLocation>
        <location evidence="1">Nucleus</location>
    </subcellularLocation>
</comment>
<feature type="compositionally biased region" description="Polar residues" evidence="6">
    <location>
        <begin position="33"/>
        <end position="42"/>
    </location>
</feature>
<dbReference type="Proteomes" id="UP000825935">
    <property type="component" value="Chromosome 35"/>
</dbReference>
<feature type="region of interest" description="Disordered" evidence="6">
    <location>
        <begin position="386"/>
        <end position="476"/>
    </location>
</feature>
<evidence type="ECO:0000259" key="7">
    <source>
        <dbReference type="PROSITE" id="PS51754"/>
    </source>
</evidence>
<evidence type="ECO:0000313" key="9">
    <source>
        <dbReference type="Proteomes" id="UP000825935"/>
    </source>
</evidence>
<dbReference type="PANTHER" id="PTHR33057">
    <property type="entry name" value="TRANSCRIPTION REPRESSOR OFP7-RELATED"/>
    <property type="match status" value="1"/>
</dbReference>
<dbReference type="InterPro" id="IPR038933">
    <property type="entry name" value="Ovate"/>
</dbReference>
<keyword evidence="3" id="KW-0805">Transcription regulation</keyword>
<dbReference type="NCBIfam" id="TIGR01568">
    <property type="entry name" value="A_thal_3678"/>
    <property type="match status" value="1"/>
</dbReference>
<evidence type="ECO:0000256" key="2">
    <source>
        <dbReference type="ARBA" id="ARBA00022491"/>
    </source>
</evidence>
<protein>
    <recommendedName>
        <fullName evidence="7">OVATE domain-containing protein</fullName>
    </recommendedName>
</protein>
<dbReference type="PROSITE" id="PS51754">
    <property type="entry name" value="OVATE"/>
    <property type="match status" value="1"/>
</dbReference>
<evidence type="ECO:0000256" key="3">
    <source>
        <dbReference type="ARBA" id="ARBA00023015"/>
    </source>
</evidence>
<proteinExistence type="predicted"/>
<feature type="compositionally biased region" description="Basic and acidic residues" evidence="6">
    <location>
        <begin position="431"/>
        <end position="443"/>
    </location>
</feature>
<feature type="compositionally biased region" description="Polar residues" evidence="6">
    <location>
        <begin position="64"/>
        <end position="80"/>
    </location>
</feature>
<feature type="region of interest" description="Disordered" evidence="6">
    <location>
        <begin position="22"/>
        <end position="86"/>
    </location>
</feature>
<feature type="compositionally biased region" description="Basic residues" evidence="6">
    <location>
        <begin position="725"/>
        <end position="738"/>
    </location>
</feature>
<dbReference type="Pfam" id="PF04844">
    <property type="entry name" value="Ovate"/>
    <property type="match status" value="1"/>
</dbReference>
<gene>
    <name evidence="8" type="ORF">KP509_35G065600</name>
</gene>
<keyword evidence="2" id="KW-0678">Repressor</keyword>
<dbReference type="InterPro" id="IPR006458">
    <property type="entry name" value="Ovate_C"/>
</dbReference>
<reference evidence="8" key="1">
    <citation type="submission" date="2021-08" db="EMBL/GenBank/DDBJ databases">
        <title>WGS assembly of Ceratopteris richardii.</title>
        <authorList>
            <person name="Marchant D.B."/>
            <person name="Chen G."/>
            <person name="Jenkins J."/>
            <person name="Shu S."/>
            <person name="Leebens-Mack J."/>
            <person name="Grimwood J."/>
            <person name="Schmutz J."/>
            <person name="Soltis P."/>
            <person name="Soltis D."/>
            <person name="Chen Z.-H."/>
        </authorList>
    </citation>
    <scope>NUCLEOTIDE SEQUENCE</scope>
    <source>
        <strain evidence="8">Whitten #5841</strain>
        <tissue evidence="8">Leaf</tissue>
    </source>
</reference>
<feature type="domain" description="OVATE" evidence="7">
    <location>
        <begin position="829"/>
        <end position="888"/>
    </location>
</feature>
<dbReference type="GO" id="GO:0045892">
    <property type="term" value="P:negative regulation of DNA-templated transcription"/>
    <property type="evidence" value="ECO:0007669"/>
    <property type="project" value="InterPro"/>
</dbReference>
<organism evidence="8 9">
    <name type="scientific">Ceratopteris richardii</name>
    <name type="common">Triangle waterfern</name>
    <dbReference type="NCBI Taxonomy" id="49495"/>
    <lineage>
        <taxon>Eukaryota</taxon>
        <taxon>Viridiplantae</taxon>
        <taxon>Streptophyta</taxon>
        <taxon>Embryophyta</taxon>
        <taxon>Tracheophyta</taxon>
        <taxon>Polypodiopsida</taxon>
        <taxon>Polypodiidae</taxon>
        <taxon>Polypodiales</taxon>
        <taxon>Pteridineae</taxon>
        <taxon>Pteridaceae</taxon>
        <taxon>Parkerioideae</taxon>
        <taxon>Ceratopteris</taxon>
    </lineage>
</organism>